<dbReference type="Gene3D" id="1.20.81.30">
    <property type="entry name" value="Type II secretion system (T2SS), domain F"/>
    <property type="match status" value="1"/>
</dbReference>
<evidence type="ECO:0000256" key="3">
    <source>
        <dbReference type="ARBA" id="ARBA00022692"/>
    </source>
</evidence>
<keyword evidence="2" id="KW-1003">Cell membrane</keyword>
<evidence type="ECO:0000256" key="2">
    <source>
        <dbReference type="ARBA" id="ARBA00022475"/>
    </source>
</evidence>
<evidence type="ECO:0000256" key="1">
    <source>
        <dbReference type="ARBA" id="ARBA00004651"/>
    </source>
</evidence>
<gene>
    <name evidence="8" type="ORF">SAMN05421835_13343</name>
</gene>
<keyword evidence="4 6" id="KW-1133">Transmembrane helix</keyword>
<organism evidence="8 9">
    <name type="scientific">Amycolatopsis sacchari</name>
    <dbReference type="NCBI Taxonomy" id="115433"/>
    <lineage>
        <taxon>Bacteria</taxon>
        <taxon>Bacillati</taxon>
        <taxon>Actinomycetota</taxon>
        <taxon>Actinomycetes</taxon>
        <taxon>Pseudonocardiales</taxon>
        <taxon>Pseudonocardiaceae</taxon>
        <taxon>Amycolatopsis</taxon>
    </lineage>
</organism>
<dbReference type="Pfam" id="PF00482">
    <property type="entry name" value="T2SSF"/>
    <property type="match status" value="1"/>
</dbReference>
<dbReference type="AlphaFoldDB" id="A0A1I4CA03"/>
<reference evidence="8 9" key="1">
    <citation type="submission" date="2016-10" db="EMBL/GenBank/DDBJ databases">
        <authorList>
            <person name="de Groot N.N."/>
        </authorList>
    </citation>
    <scope>NUCLEOTIDE SEQUENCE [LARGE SCALE GENOMIC DNA]</scope>
    <source>
        <strain evidence="8 9">DSM 44468</strain>
    </source>
</reference>
<evidence type="ECO:0000313" key="9">
    <source>
        <dbReference type="Proteomes" id="UP000199025"/>
    </source>
</evidence>
<evidence type="ECO:0000256" key="6">
    <source>
        <dbReference type="SAM" id="Phobius"/>
    </source>
</evidence>
<evidence type="ECO:0000256" key="5">
    <source>
        <dbReference type="ARBA" id="ARBA00023136"/>
    </source>
</evidence>
<dbReference type="GO" id="GO:0005886">
    <property type="term" value="C:plasma membrane"/>
    <property type="evidence" value="ECO:0007669"/>
    <property type="project" value="UniProtKB-SubCell"/>
</dbReference>
<accession>A0A1I4CA03</accession>
<evidence type="ECO:0000259" key="7">
    <source>
        <dbReference type="Pfam" id="PF00482"/>
    </source>
</evidence>
<keyword evidence="9" id="KW-1185">Reference proteome</keyword>
<keyword evidence="5 6" id="KW-0472">Membrane</keyword>
<dbReference type="STRING" id="115433.SAMN05421835_13343"/>
<comment type="subcellular location">
    <subcellularLocation>
        <location evidence="1">Cell membrane</location>
        <topology evidence="1">Multi-pass membrane protein</topology>
    </subcellularLocation>
</comment>
<dbReference type="Proteomes" id="UP000199025">
    <property type="component" value="Unassembled WGS sequence"/>
</dbReference>
<evidence type="ECO:0000313" key="8">
    <source>
        <dbReference type="EMBL" id="SFK77952.1"/>
    </source>
</evidence>
<dbReference type="PANTHER" id="PTHR35007">
    <property type="entry name" value="INTEGRAL MEMBRANE PROTEIN-RELATED"/>
    <property type="match status" value="1"/>
</dbReference>
<proteinExistence type="predicted"/>
<feature type="domain" description="Type II secretion system protein GspF" evidence="7">
    <location>
        <begin position="54"/>
        <end position="174"/>
    </location>
</feature>
<protein>
    <submittedName>
        <fullName evidence="8">Type II secretion system (T2SS), protein F</fullName>
    </submittedName>
</protein>
<evidence type="ECO:0000256" key="4">
    <source>
        <dbReference type="ARBA" id="ARBA00022989"/>
    </source>
</evidence>
<dbReference type="EMBL" id="FORP01000033">
    <property type="protein sequence ID" value="SFK77952.1"/>
    <property type="molecule type" value="Genomic_DNA"/>
</dbReference>
<feature type="transmembrane region" description="Helical" evidence="6">
    <location>
        <begin position="157"/>
        <end position="182"/>
    </location>
</feature>
<dbReference type="OrthoDB" id="3267562at2"/>
<name>A0A1I4CA03_9PSEU</name>
<dbReference type="PANTHER" id="PTHR35007:SF3">
    <property type="entry name" value="POSSIBLE CONSERVED ALANINE RICH MEMBRANE PROTEIN"/>
    <property type="match status" value="1"/>
</dbReference>
<dbReference type="InterPro" id="IPR042094">
    <property type="entry name" value="T2SS_GspF_sf"/>
</dbReference>
<keyword evidence="3 6" id="KW-0812">Transmembrane</keyword>
<sequence length="186" mass="19189">MNSASLALVAAALLVLPARRKYTSSLGRRPKPSSLPRLRKRRSRPVCLAGTWDLFAACLRAGLPIPTALSAVTGDLTGPDADALRATANLLRLGASPAEAWAPARAGPGTAELARAAERTARSGSALADVAEELADRLRAALVDEAEAKAQRAGVLIAGPLALCFLPAFLCFGVAPVVLGLVSQFT</sequence>
<dbReference type="InterPro" id="IPR018076">
    <property type="entry name" value="T2SS_GspF_dom"/>
</dbReference>